<dbReference type="InterPro" id="IPR036890">
    <property type="entry name" value="HATPase_C_sf"/>
</dbReference>
<keyword evidence="6" id="KW-0472">Membrane</keyword>
<keyword evidence="6" id="KW-1133">Transmembrane helix</keyword>
<proteinExistence type="predicted"/>
<dbReference type="PROSITE" id="PS50109">
    <property type="entry name" value="HIS_KIN"/>
    <property type="match status" value="1"/>
</dbReference>
<dbReference type="InterPro" id="IPR050428">
    <property type="entry name" value="TCS_sensor_his_kinase"/>
</dbReference>
<dbReference type="SUPFAM" id="SSF55874">
    <property type="entry name" value="ATPase domain of HSP90 chaperone/DNA topoisomerase II/histidine kinase"/>
    <property type="match status" value="1"/>
</dbReference>
<evidence type="ECO:0000256" key="5">
    <source>
        <dbReference type="ARBA" id="ARBA00022777"/>
    </source>
</evidence>
<dbReference type="PANTHER" id="PTHR45436:SF5">
    <property type="entry name" value="SENSOR HISTIDINE KINASE TRCS"/>
    <property type="match status" value="1"/>
</dbReference>
<dbReference type="Pfam" id="PF00512">
    <property type="entry name" value="HisKA"/>
    <property type="match status" value="1"/>
</dbReference>
<keyword evidence="5 8" id="KW-0418">Kinase</keyword>
<dbReference type="Gene3D" id="1.10.287.130">
    <property type="match status" value="1"/>
</dbReference>
<name>A0ABW1YMD4_9GAMM</name>
<dbReference type="PANTHER" id="PTHR45436">
    <property type="entry name" value="SENSOR HISTIDINE KINASE YKOH"/>
    <property type="match status" value="1"/>
</dbReference>
<sequence length="423" mass="47866">MKKSFSLKWFVAISFLALGLLLVFGYSWLAARYFMLGMDNMLTMQMEQAGERYLSTVPKAQRSTPRDFEGFLITPDWQQLPAEMRRAFGSPPVNNSELVKQGPGVAKPPEELYFLIGYQQDDDRVFISRSISPATISSIVESNVRGNLHTLALISGASALALAAIIWLLLQRVSGPVARLGNWTRSLNPEMLKAPVPDFSYPELNDMAELIRNSLTSVEESLEREHRFLRHASHELRTPITTVRSNAELLRKLKEESGGDPREQLALERIERASLTMKHLTETLLWLGRDSGERLPENTFALDQLVRQLAADLDYLLRDKEVSLEIDTEPCEVTLPEVVARILLGNLIRNAFQHTSRGSVAIRQRNCRVEIFNQQHNNGDTSGELGFGLGLQLTARLSERLGWRYVNRPQRGGRRAILWLTES</sequence>
<dbReference type="EC" id="2.7.13.3" evidence="2"/>
<dbReference type="InterPro" id="IPR005467">
    <property type="entry name" value="His_kinase_dom"/>
</dbReference>
<comment type="caution">
    <text evidence="8">The sequence shown here is derived from an EMBL/GenBank/DDBJ whole genome shotgun (WGS) entry which is preliminary data.</text>
</comment>
<protein>
    <recommendedName>
        <fullName evidence="2">histidine kinase</fullName>
        <ecNumber evidence="2">2.7.13.3</ecNumber>
    </recommendedName>
</protein>
<keyword evidence="6" id="KW-0812">Transmembrane</keyword>
<dbReference type="CDD" id="cd00082">
    <property type="entry name" value="HisKA"/>
    <property type="match status" value="1"/>
</dbReference>
<evidence type="ECO:0000259" key="7">
    <source>
        <dbReference type="PROSITE" id="PS50109"/>
    </source>
</evidence>
<dbReference type="Proteomes" id="UP001596425">
    <property type="component" value="Unassembled WGS sequence"/>
</dbReference>
<keyword evidence="4" id="KW-0808">Transferase</keyword>
<accession>A0ABW1YMD4</accession>
<evidence type="ECO:0000256" key="3">
    <source>
        <dbReference type="ARBA" id="ARBA00022553"/>
    </source>
</evidence>
<dbReference type="EMBL" id="JBHSVR010000001">
    <property type="protein sequence ID" value="MFC6632752.1"/>
    <property type="molecule type" value="Genomic_DNA"/>
</dbReference>
<dbReference type="SUPFAM" id="SSF47384">
    <property type="entry name" value="Homodimeric domain of signal transducing histidine kinase"/>
    <property type="match status" value="1"/>
</dbReference>
<feature type="transmembrane region" description="Helical" evidence="6">
    <location>
        <begin position="151"/>
        <end position="170"/>
    </location>
</feature>
<evidence type="ECO:0000256" key="4">
    <source>
        <dbReference type="ARBA" id="ARBA00022679"/>
    </source>
</evidence>
<evidence type="ECO:0000256" key="6">
    <source>
        <dbReference type="SAM" id="Phobius"/>
    </source>
</evidence>
<keyword evidence="9" id="KW-1185">Reference proteome</keyword>
<gene>
    <name evidence="8" type="ORF">ACFQBM_05645</name>
</gene>
<dbReference type="Gene3D" id="3.30.565.10">
    <property type="entry name" value="Histidine kinase-like ATPase, C-terminal domain"/>
    <property type="match status" value="1"/>
</dbReference>
<evidence type="ECO:0000256" key="1">
    <source>
        <dbReference type="ARBA" id="ARBA00000085"/>
    </source>
</evidence>
<dbReference type="RefSeq" id="WP_193191917.1">
    <property type="nucleotide sequence ID" value="NZ_JACZFR010000025.1"/>
</dbReference>
<keyword evidence="3" id="KW-0597">Phosphoprotein</keyword>
<evidence type="ECO:0000313" key="8">
    <source>
        <dbReference type="EMBL" id="MFC6632752.1"/>
    </source>
</evidence>
<comment type="catalytic activity">
    <reaction evidence="1">
        <text>ATP + protein L-histidine = ADP + protein N-phospho-L-histidine.</text>
        <dbReference type="EC" id="2.7.13.3"/>
    </reaction>
</comment>
<feature type="transmembrane region" description="Helical" evidence="6">
    <location>
        <begin position="7"/>
        <end position="29"/>
    </location>
</feature>
<organism evidence="8 9">
    <name type="scientific">Microbulbifer taiwanensis</name>
    <dbReference type="NCBI Taxonomy" id="986746"/>
    <lineage>
        <taxon>Bacteria</taxon>
        <taxon>Pseudomonadati</taxon>
        <taxon>Pseudomonadota</taxon>
        <taxon>Gammaproteobacteria</taxon>
        <taxon>Cellvibrionales</taxon>
        <taxon>Microbulbiferaceae</taxon>
        <taxon>Microbulbifer</taxon>
    </lineage>
</organism>
<evidence type="ECO:0000256" key="2">
    <source>
        <dbReference type="ARBA" id="ARBA00012438"/>
    </source>
</evidence>
<dbReference type="SMART" id="SM00388">
    <property type="entry name" value="HisKA"/>
    <property type="match status" value="1"/>
</dbReference>
<feature type="domain" description="Histidine kinase" evidence="7">
    <location>
        <begin position="231"/>
        <end position="423"/>
    </location>
</feature>
<reference evidence="9" key="1">
    <citation type="journal article" date="2019" name="Int. J. Syst. Evol. Microbiol.">
        <title>The Global Catalogue of Microorganisms (GCM) 10K type strain sequencing project: providing services to taxonomists for standard genome sequencing and annotation.</title>
        <authorList>
            <consortium name="The Broad Institute Genomics Platform"/>
            <consortium name="The Broad Institute Genome Sequencing Center for Infectious Disease"/>
            <person name="Wu L."/>
            <person name="Ma J."/>
        </authorList>
    </citation>
    <scope>NUCLEOTIDE SEQUENCE [LARGE SCALE GENOMIC DNA]</scope>
    <source>
        <strain evidence="9">CGMCC 1.13718</strain>
    </source>
</reference>
<dbReference type="InterPro" id="IPR003661">
    <property type="entry name" value="HisK_dim/P_dom"/>
</dbReference>
<dbReference type="InterPro" id="IPR036097">
    <property type="entry name" value="HisK_dim/P_sf"/>
</dbReference>
<dbReference type="GO" id="GO:0016301">
    <property type="term" value="F:kinase activity"/>
    <property type="evidence" value="ECO:0007669"/>
    <property type="project" value="UniProtKB-KW"/>
</dbReference>
<evidence type="ECO:0000313" key="9">
    <source>
        <dbReference type="Proteomes" id="UP001596425"/>
    </source>
</evidence>